<evidence type="ECO:0000313" key="1">
    <source>
        <dbReference type="EMBL" id="JAC61864.1"/>
    </source>
</evidence>
<protein>
    <submittedName>
        <fullName evidence="1">Pre-rRNA-processing protein IPI1</fullName>
    </submittedName>
</protein>
<feature type="non-terminal residue" evidence="1">
    <location>
        <position position="1"/>
    </location>
</feature>
<proteinExistence type="predicted"/>
<feature type="non-terminal residue" evidence="1">
    <location>
        <position position="105"/>
    </location>
</feature>
<accession>A0A061QTR4</accession>
<sequence>GVGVDFKRVKTKVGRKLPKAQNQTDTTIRSKAINLPGQNIRIQHGNEQESLPVSQRNLGVNDLLSQTAHYSVKVRRDALCGLKEIFTHHPMEACKDPHSLLAKLS</sequence>
<dbReference type="PANTHER" id="PTHR16056">
    <property type="entry name" value="REGULATOR OF MICROTUBULE DYNAMICS PROTEIN"/>
    <property type="match status" value="1"/>
</dbReference>
<dbReference type="EMBL" id="GBEZ01025193">
    <property type="protein sequence ID" value="JAC61864.1"/>
    <property type="molecule type" value="Transcribed_RNA"/>
</dbReference>
<dbReference type="AlphaFoldDB" id="A0A061QTR4"/>
<reference evidence="1" key="1">
    <citation type="submission" date="2014-05" db="EMBL/GenBank/DDBJ databases">
        <title>The transcriptome of the halophilic microalga Tetraselmis sp. GSL018 isolated from the Great Salt Lake, Utah.</title>
        <authorList>
            <person name="Jinkerson R.E."/>
            <person name="D'Adamo S."/>
            <person name="Posewitz M.C."/>
        </authorList>
    </citation>
    <scope>NUCLEOTIDE SEQUENCE</scope>
    <source>
        <strain evidence="1">GSL018</strain>
    </source>
</reference>
<name>A0A061QTR4_9CHLO</name>
<dbReference type="PANTHER" id="PTHR16056:SF2">
    <property type="entry name" value="TESTIS-EXPRESSED PROTEIN 10"/>
    <property type="match status" value="1"/>
</dbReference>
<organism evidence="1">
    <name type="scientific">Tetraselmis sp. GSL018</name>
    <dbReference type="NCBI Taxonomy" id="582737"/>
    <lineage>
        <taxon>Eukaryota</taxon>
        <taxon>Viridiplantae</taxon>
        <taxon>Chlorophyta</taxon>
        <taxon>core chlorophytes</taxon>
        <taxon>Chlorodendrophyceae</taxon>
        <taxon>Chlorodendrales</taxon>
        <taxon>Chlorodendraceae</taxon>
        <taxon>Tetraselmis</taxon>
    </lineage>
</organism>
<gene>
    <name evidence="1" type="primary">IPI1</name>
    <name evidence="1" type="ORF">TSPGSL018_24954</name>
</gene>
<dbReference type="GO" id="GO:0005634">
    <property type="term" value="C:nucleus"/>
    <property type="evidence" value="ECO:0007669"/>
    <property type="project" value="TreeGrafter"/>
</dbReference>